<protein>
    <submittedName>
        <fullName evidence="3">Transcriptional regulator</fullName>
    </submittedName>
</protein>
<dbReference type="PANTHER" id="PTHR38600:SF2">
    <property type="entry name" value="SLL0088 PROTEIN"/>
    <property type="match status" value="1"/>
</dbReference>
<reference evidence="3 4" key="1">
    <citation type="submission" date="2018-11" db="EMBL/GenBank/DDBJ databases">
        <title>Draft genome sequence of Cellulomonas takizawaensis strain TKZ-21.</title>
        <authorList>
            <person name="Yamamura H."/>
            <person name="Hayashi T."/>
            <person name="Hamada M."/>
            <person name="Serisawa Y."/>
            <person name="Matsuyama K."/>
            <person name="Nakagawa Y."/>
            <person name="Otoguro M."/>
            <person name="Yanagida F."/>
            <person name="Hayakawa M."/>
        </authorList>
    </citation>
    <scope>NUCLEOTIDE SEQUENCE [LARGE SCALE GENOMIC DNA]</scope>
    <source>
        <strain evidence="3 4">TKZ-21</strain>
    </source>
</reference>
<dbReference type="InterPro" id="IPR011991">
    <property type="entry name" value="ArsR-like_HTH"/>
</dbReference>
<accession>A0A401UWV7</accession>
<feature type="compositionally biased region" description="Basic and acidic residues" evidence="1">
    <location>
        <begin position="120"/>
        <end position="135"/>
    </location>
</feature>
<dbReference type="PANTHER" id="PTHR38600">
    <property type="entry name" value="TRANSCRIPTIONAL REGULATORY PROTEIN"/>
    <property type="match status" value="1"/>
</dbReference>
<gene>
    <name evidence="3" type="ORF">CTKZ_07380</name>
</gene>
<dbReference type="InterPro" id="IPR036388">
    <property type="entry name" value="WH-like_DNA-bd_sf"/>
</dbReference>
<organism evidence="3 4">
    <name type="scientific">Cellulomonas algicola</name>
    <dbReference type="NCBI Taxonomy" id="2071633"/>
    <lineage>
        <taxon>Bacteria</taxon>
        <taxon>Bacillati</taxon>
        <taxon>Actinomycetota</taxon>
        <taxon>Actinomycetes</taxon>
        <taxon>Micrococcales</taxon>
        <taxon>Cellulomonadaceae</taxon>
        <taxon>Cellulomonas</taxon>
    </lineage>
</organism>
<evidence type="ECO:0000313" key="4">
    <source>
        <dbReference type="Proteomes" id="UP000288246"/>
    </source>
</evidence>
<keyword evidence="4" id="KW-1185">Reference proteome</keyword>
<dbReference type="Gene3D" id="1.10.10.10">
    <property type="entry name" value="Winged helix-like DNA-binding domain superfamily/Winged helix DNA-binding domain"/>
    <property type="match status" value="1"/>
</dbReference>
<feature type="domain" description="HTH arsR-type" evidence="2">
    <location>
        <begin position="1"/>
        <end position="93"/>
    </location>
</feature>
<dbReference type="AlphaFoldDB" id="A0A401UWV7"/>
<dbReference type="InterPro" id="IPR001845">
    <property type="entry name" value="HTH_ArsR_DNA-bd_dom"/>
</dbReference>
<dbReference type="Proteomes" id="UP000288246">
    <property type="component" value="Unassembled WGS sequence"/>
</dbReference>
<dbReference type="Pfam" id="PF12840">
    <property type="entry name" value="HTH_20"/>
    <property type="match status" value="1"/>
</dbReference>
<evidence type="ECO:0000256" key="1">
    <source>
        <dbReference type="SAM" id="MobiDB-lite"/>
    </source>
</evidence>
<dbReference type="PRINTS" id="PR00778">
    <property type="entry name" value="HTHARSR"/>
</dbReference>
<evidence type="ECO:0000259" key="2">
    <source>
        <dbReference type="PROSITE" id="PS50987"/>
    </source>
</evidence>
<proteinExistence type="predicted"/>
<dbReference type="SUPFAM" id="SSF46785">
    <property type="entry name" value="Winged helix' DNA-binding domain"/>
    <property type="match status" value="1"/>
</dbReference>
<dbReference type="EMBL" id="BHYL01000053">
    <property type="protein sequence ID" value="GCD19176.1"/>
    <property type="molecule type" value="Genomic_DNA"/>
</dbReference>
<dbReference type="RefSeq" id="WP_124341716.1">
    <property type="nucleotide sequence ID" value="NZ_BHYL01000053.1"/>
</dbReference>
<name>A0A401UWV7_9CELL</name>
<sequence>MAATDPLSRAFAALADPTRRDIVARLADGDATVGQLAEPYDITLQAVSKHLRVLTDAGVVRRDPEDRRAPVQLDAEVFALMTRWIERYRRQAEERYRRLDDLLAEHPTGDRTGLTGLADPTRRTDRTTGPEGGRA</sequence>
<dbReference type="NCBIfam" id="NF033788">
    <property type="entry name" value="HTH_metalloreg"/>
    <property type="match status" value="1"/>
</dbReference>
<comment type="caution">
    <text evidence="3">The sequence shown here is derived from an EMBL/GenBank/DDBJ whole genome shotgun (WGS) entry which is preliminary data.</text>
</comment>
<dbReference type="OrthoDB" id="9806976at2"/>
<feature type="region of interest" description="Disordered" evidence="1">
    <location>
        <begin position="105"/>
        <end position="135"/>
    </location>
</feature>
<evidence type="ECO:0000313" key="3">
    <source>
        <dbReference type="EMBL" id="GCD19176.1"/>
    </source>
</evidence>
<dbReference type="CDD" id="cd00090">
    <property type="entry name" value="HTH_ARSR"/>
    <property type="match status" value="1"/>
</dbReference>
<dbReference type="PROSITE" id="PS50987">
    <property type="entry name" value="HTH_ARSR_2"/>
    <property type="match status" value="1"/>
</dbReference>
<dbReference type="SMART" id="SM00418">
    <property type="entry name" value="HTH_ARSR"/>
    <property type="match status" value="1"/>
</dbReference>
<dbReference type="GO" id="GO:0003700">
    <property type="term" value="F:DNA-binding transcription factor activity"/>
    <property type="evidence" value="ECO:0007669"/>
    <property type="project" value="InterPro"/>
</dbReference>
<dbReference type="InterPro" id="IPR036390">
    <property type="entry name" value="WH_DNA-bd_sf"/>
</dbReference>